<evidence type="ECO:0000256" key="1">
    <source>
        <dbReference type="SAM" id="MobiDB-lite"/>
    </source>
</evidence>
<name>A0ABN8K7I4_9HYPH</name>
<evidence type="ECO:0000313" key="2">
    <source>
        <dbReference type="EMBL" id="CAH2406218.1"/>
    </source>
</evidence>
<sequence>MIAEGKFEPPGFAAPLGQKDIRLLPPPDVLNQLAQSPAMMSRSSWRRGDTGAPRAPVS</sequence>
<evidence type="ECO:0000313" key="3">
    <source>
        <dbReference type="Proteomes" id="UP001153050"/>
    </source>
</evidence>
<proteinExistence type="predicted"/>
<keyword evidence="3" id="KW-1185">Reference proteome</keyword>
<dbReference type="EMBL" id="CAKXZT010000149">
    <property type="protein sequence ID" value="CAH2406218.1"/>
    <property type="molecule type" value="Genomic_DNA"/>
</dbReference>
<feature type="region of interest" description="Disordered" evidence="1">
    <location>
        <begin position="1"/>
        <end position="58"/>
    </location>
</feature>
<comment type="caution">
    <text evidence="2">The sequence shown here is derived from an EMBL/GenBank/DDBJ whole genome shotgun (WGS) entry which is preliminary data.</text>
</comment>
<gene>
    <name evidence="2" type="ORF">MES5069_520008</name>
</gene>
<dbReference type="Proteomes" id="UP001153050">
    <property type="component" value="Unassembled WGS sequence"/>
</dbReference>
<protein>
    <submittedName>
        <fullName evidence="2">Uncharacterized protein</fullName>
    </submittedName>
</protein>
<reference evidence="2 3" key="1">
    <citation type="submission" date="2022-03" db="EMBL/GenBank/DDBJ databases">
        <authorList>
            <person name="Brunel B."/>
        </authorList>
    </citation>
    <scope>NUCLEOTIDE SEQUENCE [LARGE SCALE GENOMIC DNA]</scope>
    <source>
        <strain evidence="2">STM5069sample</strain>
    </source>
</reference>
<organism evidence="2 3">
    <name type="scientific">Mesorhizobium escarrei</name>
    <dbReference type="NCBI Taxonomy" id="666018"/>
    <lineage>
        <taxon>Bacteria</taxon>
        <taxon>Pseudomonadati</taxon>
        <taxon>Pseudomonadota</taxon>
        <taxon>Alphaproteobacteria</taxon>
        <taxon>Hyphomicrobiales</taxon>
        <taxon>Phyllobacteriaceae</taxon>
        <taxon>Mesorhizobium</taxon>
    </lineage>
</organism>
<accession>A0ABN8K7I4</accession>